<dbReference type="PANTHER" id="PTHR11662:SF456">
    <property type="entry name" value="VESICULAR GLUTAMATE TRANSPORTER, ISOFORM A"/>
    <property type="match status" value="1"/>
</dbReference>
<dbReference type="Gene3D" id="1.20.1250.20">
    <property type="entry name" value="MFS general substrate transporter like domains"/>
    <property type="match status" value="1"/>
</dbReference>
<evidence type="ECO:0000256" key="3">
    <source>
        <dbReference type="ARBA" id="ARBA00022989"/>
    </source>
</evidence>
<dbReference type="SUPFAM" id="SSF103473">
    <property type="entry name" value="MFS general substrate transporter"/>
    <property type="match status" value="1"/>
</dbReference>
<evidence type="ECO:0000256" key="5">
    <source>
        <dbReference type="SAM" id="SignalP"/>
    </source>
</evidence>
<reference evidence="6" key="1">
    <citation type="submission" date="2020-08" db="EMBL/GenBank/DDBJ databases">
        <title>Multicomponent nature underlies the extraordinary mechanical properties of spider dragline silk.</title>
        <authorList>
            <person name="Kono N."/>
            <person name="Nakamura H."/>
            <person name="Mori M."/>
            <person name="Yoshida Y."/>
            <person name="Ohtoshi R."/>
            <person name="Malay A.D."/>
            <person name="Moran D.A.P."/>
            <person name="Tomita M."/>
            <person name="Numata K."/>
            <person name="Arakawa K."/>
        </authorList>
    </citation>
    <scope>NUCLEOTIDE SEQUENCE</scope>
</reference>
<evidence type="ECO:0000256" key="4">
    <source>
        <dbReference type="ARBA" id="ARBA00023136"/>
    </source>
</evidence>
<dbReference type="AlphaFoldDB" id="A0A8X6P5G5"/>
<dbReference type="GO" id="GO:0060076">
    <property type="term" value="C:excitatory synapse"/>
    <property type="evidence" value="ECO:0007669"/>
    <property type="project" value="TreeGrafter"/>
</dbReference>
<evidence type="ECO:0000256" key="2">
    <source>
        <dbReference type="ARBA" id="ARBA00022692"/>
    </source>
</evidence>
<name>A0A8X6P5G5_NEPPI</name>
<feature type="chain" id="PRO_5036468100" evidence="5">
    <location>
        <begin position="24"/>
        <end position="212"/>
    </location>
</feature>
<evidence type="ECO:0000256" key="1">
    <source>
        <dbReference type="ARBA" id="ARBA00004141"/>
    </source>
</evidence>
<dbReference type="EMBL" id="BMAW01065351">
    <property type="protein sequence ID" value="GFT50038.1"/>
    <property type="molecule type" value="Genomic_DNA"/>
</dbReference>
<accession>A0A8X6P5G5</accession>
<protein>
    <submittedName>
        <fullName evidence="6">Vesicular glutamate transporter 3</fullName>
    </submittedName>
</protein>
<keyword evidence="2" id="KW-0812">Transmembrane</keyword>
<comment type="caution">
    <text evidence="6">The sequence shown here is derived from an EMBL/GenBank/DDBJ whole genome shotgun (WGS) entry which is preliminary data.</text>
</comment>
<feature type="signal peptide" evidence="5">
    <location>
        <begin position="1"/>
        <end position="23"/>
    </location>
</feature>
<keyword evidence="5" id="KW-0732">Signal</keyword>
<evidence type="ECO:0000313" key="7">
    <source>
        <dbReference type="Proteomes" id="UP000887013"/>
    </source>
</evidence>
<keyword evidence="7" id="KW-1185">Reference proteome</keyword>
<dbReference type="InterPro" id="IPR050382">
    <property type="entry name" value="MFS_Na/Anion_cotransporter"/>
</dbReference>
<organism evidence="6 7">
    <name type="scientific">Nephila pilipes</name>
    <name type="common">Giant wood spider</name>
    <name type="synonym">Nephila maculata</name>
    <dbReference type="NCBI Taxonomy" id="299642"/>
    <lineage>
        <taxon>Eukaryota</taxon>
        <taxon>Metazoa</taxon>
        <taxon>Ecdysozoa</taxon>
        <taxon>Arthropoda</taxon>
        <taxon>Chelicerata</taxon>
        <taxon>Arachnida</taxon>
        <taxon>Araneae</taxon>
        <taxon>Araneomorphae</taxon>
        <taxon>Entelegynae</taxon>
        <taxon>Araneoidea</taxon>
        <taxon>Nephilidae</taxon>
        <taxon>Nephila</taxon>
    </lineage>
</organism>
<evidence type="ECO:0000313" key="6">
    <source>
        <dbReference type="EMBL" id="GFT50038.1"/>
    </source>
</evidence>
<dbReference type="GO" id="GO:0005313">
    <property type="term" value="F:L-glutamate transmembrane transporter activity"/>
    <property type="evidence" value="ECO:0007669"/>
    <property type="project" value="TreeGrafter"/>
</dbReference>
<keyword evidence="4" id="KW-0472">Membrane</keyword>
<dbReference type="GO" id="GO:0030672">
    <property type="term" value="C:synaptic vesicle membrane"/>
    <property type="evidence" value="ECO:0007669"/>
    <property type="project" value="TreeGrafter"/>
</dbReference>
<dbReference type="PANTHER" id="PTHR11662">
    <property type="entry name" value="SOLUTE CARRIER FAMILY 17"/>
    <property type="match status" value="1"/>
</dbReference>
<proteinExistence type="predicted"/>
<sequence>MGIGSSFLELFHLVFIPALLTKSQETYMSYLFIRADFSPSKLKGQEDEKGFLKDDELGSDFYEDLQRKKPRSKAFMEPECPCCRNLSKRYTIALLSSLGFVISFGIRCNLSTAMVKMVEPVDGKPPEFNWTPGIIGVMDSSFFWGYLLTNIPGGFLATKYPANRVFGSAIAISAGLNFLIPKSAEIHASAVMFVRVLQGLVEILVLVKLNLE</sequence>
<dbReference type="InterPro" id="IPR036259">
    <property type="entry name" value="MFS_trans_sf"/>
</dbReference>
<dbReference type="GO" id="GO:0005326">
    <property type="term" value="F:neurotransmitter transmembrane transporter activity"/>
    <property type="evidence" value="ECO:0007669"/>
    <property type="project" value="TreeGrafter"/>
</dbReference>
<dbReference type="InterPro" id="IPR011701">
    <property type="entry name" value="MFS"/>
</dbReference>
<dbReference type="OrthoDB" id="2985014at2759"/>
<dbReference type="GO" id="GO:0050803">
    <property type="term" value="P:regulation of synapse structure or activity"/>
    <property type="evidence" value="ECO:0007669"/>
    <property type="project" value="TreeGrafter"/>
</dbReference>
<dbReference type="GO" id="GO:0098700">
    <property type="term" value="P:neurotransmitter loading into synaptic vesicle"/>
    <property type="evidence" value="ECO:0007669"/>
    <property type="project" value="TreeGrafter"/>
</dbReference>
<dbReference type="Proteomes" id="UP000887013">
    <property type="component" value="Unassembled WGS sequence"/>
</dbReference>
<gene>
    <name evidence="6" type="primary">SLC17A8</name>
    <name evidence="6" type="ORF">NPIL_516751</name>
</gene>
<dbReference type="Pfam" id="PF07690">
    <property type="entry name" value="MFS_1"/>
    <property type="match status" value="1"/>
</dbReference>
<comment type="subcellular location">
    <subcellularLocation>
        <location evidence="1">Membrane</location>
        <topology evidence="1">Multi-pass membrane protein</topology>
    </subcellularLocation>
</comment>
<keyword evidence="3" id="KW-1133">Transmembrane helix</keyword>
<dbReference type="GO" id="GO:0035249">
    <property type="term" value="P:synaptic transmission, glutamatergic"/>
    <property type="evidence" value="ECO:0007669"/>
    <property type="project" value="TreeGrafter"/>
</dbReference>